<dbReference type="PANTHER" id="PTHR43756">
    <property type="entry name" value="CHOLINE MONOOXYGENASE, CHLOROPLASTIC"/>
    <property type="match status" value="1"/>
</dbReference>
<dbReference type="GO" id="GO:0051537">
    <property type="term" value="F:2 iron, 2 sulfur cluster binding"/>
    <property type="evidence" value="ECO:0007669"/>
    <property type="project" value="UniProtKB-KW"/>
</dbReference>
<feature type="domain" description="Rieske" evidence="10">
    <location>
        <begin position="43"/>
        <end position="153"/>
    </location>
</feature>
<dbReference type="CDD" id="cd03469">
    <property type="entry name" value="Rieske_RO_Alpha_N"/>
    <property type="match status" value="1"/>
</dbReference>
<name>A0A7W3II46_9GAMM</name>
<evidence type="ECO:0000256" key="6">
    <source>
        <dbReference type="ARBA" id="ARBA00023004"/>
    </source>
</evidence>
<dbReference type="SUPFAM" id="SSF50022">
    <property type="entry name" value="ISP domain"/>
    <property type="match status" value="1"/>
</dbReference>
<accession>A0A7W3II46</accession>
<evidence type="ECO:0000256" key="7">
    <source>
        <dbReference type="ARBA" id="ARBA00023014"/>
    </source>
</evidence>
<dbReference type="CDD" id="cd08879">
    <property type="entry name" value="RHO_alpha_C_AntDO-like"/>
    <property type="match status" value="1"/>
</dbReference>
<dbReference type="SUPFAM" id="SSF55961">
    <property type="entry name" value="Bet v1-like"/>
    <property type="match status" value="1"/>
</dbReference>
<keyword evidence="7" id="KW-0411">Iron-sulfur</keyword>
<evidence type="ECO:0000256" key="8">
    <source>
        <dbReference type="ARBA" id="ARBA00023027"/>
    </source>
</evidence>
<keyword evidence="5" id="KW-0560">Oxidoreductase</keyword>
<evidence type="ECO:0000313" key="11">
    <source>
        <dbReference type="EMBL" id="MBA8682733.1"/>
    </source>
</evidence>
<organism evidence="11 12">
    <name type="scientific">Stenotrophomonas tumulicola</name>
    <dbReference type="NCBI Taxonomy" id="1685415"/>
    <lineage>
        <taxon>Bacteria</taxon>
        <taxon>Pseudomonadati</taxon>
        <taxon>Pseudomonadota</taxon>
        <taxon>Gammaproteobacteria</taxon>
        <taxon>Lysobacterales</taxon>
        <taxon>Lysobacteraceae</taxon>
        <taxon>Stenotrophomonas</taxon>
    </lineage>
</organism>
<evidence type="ECO:0000256" key="9">
    <source>
        <dbReference type="SAM" id="MobiDB-lite"/>
    </source>
</evidence>
<dbReference type="InterPro" id="IPR017941">
    <property type="entry name" value="Rieske_2Fe-2S"/>
</dbReference>
<sequence length="439" mass="49302">MKDDLSLVLIEEEEQRFRVSRGAFVREDVMAEEYARIFDKCWLYVCHESELAKPGDFVTRTVARRNLLVTRDTKGDINAFFNTCPHRGATVCREPSGNQKNFQCFYHGWVFGCDGSLKSQPGKESYGEHFNEAGNANLVPVPRFEIYAGFCFVSYDPGIQSLPDYLAGAKEYLDVVAVQSAAGMQISQGGQQYAIRANWKLLVENSVDGYHAVSTHASYLDYLKNTNGSLTSTAFEGHGHDLGNGHAALEYRAPWGRPIASWIPLWGEEGKQEIDELFNQLVEHHGQEMAERIAHKSRNILIYPNLVINDIMAITVRTFYPEAPDYMVINGWALAPAEESDWARKYRLSNFLEFLGPGGFATPDDVEALESCQNGFRNYRQVPYSDISKGMGKAMPSYDDELQMRAFWTQWDRQINGAPEPQRIGQADTGPVSSAAEAA</sequence>
<evidence type="ECO:0000256" key="5">
    <source>
        <dbReference type="ARBA" id="ARBA00023002"/>
    </source>
</evidence>
<dbReference type="InterPro" id="IPR015881">
    <property type="entry name" value="ARHD_Rieske_2Fe_2S"/>
</dbReference>
<evidence type="ECO:0000259" key="10">
    <source>
        <dbReference type="PROSITE" id="PS51296"/>
    </source>
</evidence>
<evidence type="ECO:0000256" key="4">
    <source>
        <dbReference type="ARBA" id="ARBA00022964"/>
    </source>
</evidence>
<dbReference type="Gene3D" id="3.90.380.10">
    <property type="entry name" value="Naphthalene 1,2-dioxygenase Alpha Subunit, Chain A, domain 1"/>
    <property type="match status" value="1"/>
</dbReference>
<dbReference type="Pfam" id="PF00355">
    <property type="entry name" value="Rieske"/>
    <property type="match status" value="1"/>
</dbReference>
<dbReference type="EMBL" id="JACGXS010000006">
    <property type="protein sequence ID" value="MBA8682733.1"/>
    <property type="molecule type" value="Genomic_DNA"/>
</dbReference>
<keyword evidence="3" id="KW-0479">Metal-binding</keyword>
<keyword evidence="6" id="KW-0408">Iron</keyword>
<evidence type="ECO:0000256" key="3">
    <source>
        <dbReference type="ARBA" id="ARBA00022723"/>
    </source>
</evidence>
<keyword evidence="2" id="KW-0001">2Fe-2S</keyword>
<gene>
    <name evidence="11" type="ORF">H4O11_13095</name>
</gene>
<dbReference type="InterPro" id="IPR015879">
    <property type="entry name" value="Ring_hydroxy_dOase_asu_C_dom"/>
</dbReference>
<comment type="similarity">
    <text evidence="1">Belongs to the bacterial ring-hydroxylating dioxygenase alpha subunit family.</text>
</comment>
<dbReference type="PROSITE" id="PS51296">
    <property type="entry name" value="RIESKE"/>
    <property type="match status" value="1"/>
</dbReference>
<dbReference type="InterPro" id="IPR036922">
    <property type="entry name" value="Rieske_2Fe-2S_sf"/>
</dbReference>
<dbReference type="PROSITE" id="PS00570">
    <property type="entry name" value="RING_HYDROXYL_ALPHA"/>
    <property type="match status" value="1"/>
</dbReference>
<dbReference type="PRINTS" id="PR00090">
    <property type="entry name" value="RNGDIOXGNASE"/>
</dbReference>
<keyword evidence="4" id="KW-0223">Dioxygenase</keyword>
<dbReference type="Proteomes" id="UP000547058">
    <property type="component" value="Unassembled WGS sequence"/>
</dbReference>
<dbReference type="PANTHER" id="PTHR43756:SF1">
    <property type="entry name" value="3-PHENYLPROPIONATE_CINNAMIC ACID DIOXYGENASE SUBUNIT ALPHA"/>
    <property type="match status" value="1"/>
</dbReference>
<evidence type="ECO:0000256" key="1">
    <source>
        <dbReference type="ARBA" id="ARBA00008751"/>
    </source>
</evidence>
<dbReference type="InterPro" id="IPR001663">
    <property type="entry name" value="Rng_hydr_dOase-A"/>
</dbReference>
<comment type="caution">
    <text evidence="11">The sequence shown here is derived from an EMBL/GenBank/DDBJ whole genome shotgun (WGS) entry which is preliminary data.</text>
</comment>
<feature type="region of interest" description="Disordered" evidence="9">
    <location>
        <begin position="418"/>
        <end position="439"/>
    </location>
</feature>
<proteinExistence type="inferred from homology"/>
<dbReference type="GO" id="GO:0051213">
    <property type="term" value="F:dioxygenase activity"/>
    <property type="evidence" value="ECO:0007669"/>
    <property type="project" value="UniProtKB-KW"/>
</dbReference>
<dbReference type="RefSeq" id="WP_182339862.1">
    <property type="nucleotide sequence ID" value="NZ_JACGXS010000006.1"/>
</dbReference>
<evidence type="ECO:0000256" key="2">
    <source>
        <dbReference type="ARBA" id="ARBA00022714"/>
    </source>
</evidence>
<keyword evidence="12" id="KW-1185">Reference proteome</keyword>
<evidence type="ECO:0000313" key="12">
    <source>
        <dbReference type="Proteomes" id="UP000547058"/>
    </source>
</evidence>
<dbReference type="Pfam" id="PF00848">
    <property type="entry name" value="Ring_hydroxyl_A"/>
    <property type="match status" value="1"/>
</dbReference>
<dbReference type="Gene3D" id="2.102.10.10">
    <property type="entry name" value="Rieske [2Fe-2S] iron-sulphur domain"/>
    <property type="match status" value="1"/>
</dbReference>
<keyword evidence="8" id="KW-0520">NAD</keyword>
<reference evidence="11 12" key="1">
    <citation type="submission" date="2020-08" db="EMBL/GenBank/DDBJ databases">
        <title>Stenotrophomonas tumulicola JCM 30961.</title>
        <authorList>
            <person name="Deng Y."/>
        </authorList>
    </citation>
    <scope>NUCLEOTIDE SEQUENCE [LARGE SCALE GENOMIC DNA]</scope>
    <source>
        <strain evidence="11 12">JCM 30961</strain>
    </source>
</reference>
<dbReference type="GO" id="GO:0005506">
    <property type="term" value="F:iron ion binding"/>
    <property type="evidence" value="ECO:0007669"/>
    <property type="project" value="InterPro"/>
</dbReference>
<dbReference type="AlphaFoldDB" id="A0A7W3II46"/>
<protein>
    <submittedName>
        <fullName evidence="11">Rieske 2Fe-2S domain-containing protein</fullName>
    </submittedName>
</protein>